<evidence type="ECO:0000313" key="2">
    <source>
        <dbReference type="EMBL" id="DAE08021.1"/>
    </source>
</evidence>
<organism evidence="2">
    <name type="scientific">Myoviridae sp. ctisV53</name>
    <dbReference type="NCBI Taxonomy" id="2825156"/>
    <lineage>
        <taxon>Viruses</taxon>
        <taxon>Duplodnaviria</taxon>
        <taxon>Heunggongvirae</taxon>
        <taxon>Uroviricota</taxon>
        <taxon>Caudoviricetes</taxon>
    </lineage>
</organism>
<feature type="region of interest" description="Disordered" evidence="1">
    <location>
        <begin position="1"/>
        <end position="37"/>
    </location>
</feature>
<reference evidence="2" key="1">
    <citation type="journal article" date="2021" name="Proc. Natl. Acad. Sci. U.S.A.">
        <title>A Catalog of Tens of Thousands of Viruses from Human Metagenomes Reveals Hidden Associations with Chronic Diseases.</title>
        <authorList>
            <person name="Tisza M.J."/>
            <person name="Buck C.B."/>
        </authorList>
    </citation>
    <scope>NUCLEOTIDE SEQUENCE</scope>
    <source>
        <strain evidence="2">CtisV53</strain>
    </source>
</reference>
<evidence type="ECO:0000256" key="1">
    <source>
        <dbReference type="SAM" id="MobiDB-lite"/>
    </source>
</evidence>
<sequence length="37" mass="4246">MSAACDGYSEPSEWPRSKFQASAVRQRGNFGNRNRKR</sequence>
<name>A0A8S5PNC3_9CAUD</name>
<dbReference type="EMBL" id="BK015461">
    <property type="protein sequence ID" value="DAE08021.1"/>
    <property type="molecule type" value="Genomic_DNA"/>
</dbReference>
<accession>A0A8S5PNC3</accession>
<protein>
    <submittedName>
        <fullName evidence="2">Uncharacterized protein</fullName>
    </submittedName>
</protein>
<proteinExistence type="predicted"/>